<dbReference type="AlphaFoldDB" id="A0A2H3DRI0"/>
<name>A0A2H3DRI0_ARMGA</name>
<reference evidence="3" key="1">
    <citation type="journal article" date="2017" name="Nat. Ecol. Evol.">
        <title>Genome expansion and lineage-specific genetic innovations in the forest pathogenic fungi Armillaria.</title>
        <authorList>
            <person name="Sipos G."/>
            <person name="Prasanna A.N."/>
            <person name="Walter M.C."/>
            <person name="O'Connor E."/>
            <person name="Balint B."/>
            <person name="Krizsan K."/>
            <person name="Kiss B."/>
            <person name="Hess J."/>
            <person name="Varga T."/>
            <person name="Slot J."/>
            <person name="Riley R."/>
            <person name="Boka B."/>
            <person name="Rigling D."/>
            <person name="Barry K."/>
            <person name="Lee J."/>
            <person name="Mihaltcheva S."/>
            <person name="LaButti K."/>
            <person name="Lipzen A."/>
            <person name="Waldron R."/>
            <person name="Moloney N.M."/>
            <person name="Sperisen C."/>
            <person name="Kredics L."/>
            <person name="Vagvoelgyi C."/>
            <person name="Patrignani A."/>
            <person name="Fitzpatrick D."/>
            <person name="Nagy I."/>
            <person name="Doyle S."/>
            <person name="Anderson J.B."/>
            <person name="Grigoriev I.V."/>
            <person name="Gueldener U."/>
            <person name="Muensterkoetter M."/>
            <person name="Nagy L.G."/>
        </authorList>
    </citation>
    <scope>NUCLEOTIDE SEQUENCE [LARGE SCALE GENOMIC DNA]</scope>
    <source>
        <strain evidence="3">Ar21-2</strain>
    </source>
</reference>
<evidence type="ECO:0000313" key="2">
    <source>
        <dbReference type="EMBL" id="PBK90873.1"/>
    </source>
</evidence>
<dbReference type="EMBL" id="KZ293663">
    <property type="protein sequence ID" value="PBK90873.1"/>
    <property type="molecule type" value="Genomic_DNA"/>
</dbReference>
<dbReference type="Proteomes" id="UP000217790">
    <property type="component" value="Unassembled WGS sequence"/>
</dbReference>
<evidence type="ECO:0000313" key="3">
    <source>
        <dbReference type="Proteomes" id="UP000217790"/>
    </source>
</evidence>
<gene>
    <name evidence="2" type="ORF">ARMGADRAFT_1082123</name>
</gene>
<proteinExistence type="predicted"/>
<keyword evidence="3" id="KW-1185">Reference proteome</keyword>
<accession>A0A2H3DRI0</accession>
<feature type="compositionally biased region" description="Low complexity" evidence="1">
    <location>
        <begin position="194"/>
        <end position="203"/>
    </location>
</feature>
<dbReference type="InParanoid" id="A0A2H3DRI0"/>
<organism evidence="2 3">
    <name type="scientific">Armillaria gallica</name>
    <name type="common">Bulbous honey fungus</name>
    <name type="synonym">Armillaria bulbosa</name>
    <dbReference type="NCBI Taxonomy" id="47427"/>
    <lineage>
        <taxon>Eukaryota</taxon>
        <taxon>Fungi</taxon>
        <taxon>Dikarya</taxon>
        <taxon>Basidiomycota</taxon>
        <taxon>Agaricomycotina</taxon>
        <taxon>Agaricomycetes</taxon>
        <taxon>Agaricomycetidae</taxon>
        <taxon>Agaricales</taxon>
        <taxon>Marasmiineae</taxon>
        <taxon>Physalacriaceae</taxon>
        <taxon>Armillaria</taxon>
    </lineage>
</organism>
<feature type="compositionally biased region" description="Polar residues" evidence="1">
    <location>
        <begin position="133"/>
        <end position="162"/>
    </location>
</feature>
<sequence length="340" mass="36899">MTSLGTTAEKKKRSFLSRLLPLSRKEGLLPLPEGAHLSSPSPLLSLLTLPHMSLELPHPACTPDSLPMTGDSTWAETLDPSPQVPLMTLGLAGTMLHHPQLVSLLMGFGTMSISPSAPTSPPIVTHLITKPLSQQEPGTSQCGTSPYRTGSSHPSLYETRNLSPAPLPKGAAAGEIPHTGPCTVPLKQVLGNDSPSDSMSSHSQNPLRQPMEPGQLSQAPQTPPLDPRCLHDPLPPSPRPTSMEFPSRPPSHCMSTHLPTPVHPTMTLTDAIRFYEETSDDLSIGIPNILKQVDYHNIYESFTYELPFVLAWGQTQAGNVYFMRKQRGLPADDILQYEVE</sequence>
<evidence type="ECO:0000256" key="1">
    <source>
        <dbReference type="SAM" id="MobiDB-lite"/>
    </source>
</evidence>
<protein>
    <submittedName>
        <fullName evidence="2">Uncharacterized protein</fullName>
    </submittedName>
</protein>
<feature type="region of interest" description="Disordered" evidence="1">
    <location>
        <begin position="133"/>
        <end position="258"/>
    </location>
</feature>